<protein>
    <submittedName>
        <fullName evidence="1">Uncharacterized protein</fullName>
    </submittedName>
</protein>
<proteinExistence type="predicted"/>
<keyword evidence="2" id="KW-1185">Reference proteome</keyword>
<accession>A0ACC0ADQ2</accession>
<gene>
    <name evidence="1" type="ORF">M9H77_26424</name>
</gene>
<dbReference type="Proteomes" id="UP001060085">
    <property type="component" value="Linkage Group LG06"/>
</dbReference>
<reference evidence="2" key="1">
    <citation type="journal article" date="2023" name="Nat. Plants">
        <title>Single-cell RNA sequencing provides a high-resolution roadmap for understanding the multicellular compartmentation of specialized metabolism.</title>
        <authorList>
            <person name="Sun S."/>
            <person name="Shen X."/>
            <person name="Li Y."/>
            <person name="Li Y."/>
            <person name="Wang S."/>
            <person name="Li R."/>
            <person name="Zhang H."/>
            <person name="Shen G."/>
            <person name="Guo B."/>
            <person name="Wei J."/>
            <person name="Xu J."/>
            <person name="St-Pierre B."/>
            <person name="Chen S."/>
            <person name="Sun C."/>
        </authorList>
    </citation>
    <scope>NUCLEOTIDE SEQUENCE [LARGE SCALE GENOMIC DNA]</scope>
</reference>
<organism evidence="1 2">
    <name type="scientific">Catharanthus roseus</name>
    <name type="common">Madagascar periwinkle</name>
    <name type="synonym">Vinca rosea</name>
    <dbReference type="NCBI Taxonomy" id="4058"/>
    <lineage>
        <taxon>Eukaryota</taxon>
        <taxon>Viridiplantae</taxon>
        <taxon>Streptophyta</taxon>
        <taxon>Embryophyta</taxon>
        <taxon>Tracheophyta</taxon>
        <taxon>Spermatophyta</taxon>
        <taxon>Magnoliopsida</taxon>
        <taxon>eudicotyledons</taxon>
        <taxon>Gunneridae</taxon>
        <taxon>Pentapetalae</taxon>
        <taxon>asterids</taxon>
        <taxon>lamiids</taxon>
        <taxon>Gentianales</taxon>
        <taxon>Apocynaceae</taxon>
        <taxon>Rauvolfioideae</taxon>
        <taxon>Vinceae</taxon>
        <taxon>Catharanthinae</taxon>
        <taxon>Catharanthus</taxon>
    </lineage>
</organism>
<evidence type="ECO:0000313" key="2">
    <source>
        <dbReference type="Proteomes" id="UP001060085"/>
    </source>
</evidence>
<comment type="caution">
    <text evidence="1">The sequence shown here is derived from an EMBL/GenBank/DDBJ whole genome shotgun (WGS) entry which is preliminary data.</text>
</comment>
<evidence type="ECO:0000313" key="1">
    <source>
        <dbReference type="EMBL" id="KAI5657631.1"/>
    </source>
</evidence>
<sequence>MVRPGACRGDDDLGPVTDKTGRVQGRTVTTSSRGLRGRHSTSDRPSTSISFAAGFHYDTVAPGSRPLHLSHLPHTPVPYDVYGSPHPPSHPPSAVYDPYLHVPTIRPHIPYRSSAQEFLNKFSGLARKLGADFFDHIMGRVPPNSSYSTHCYIATDFGISSSEPFVRRDSRDMGLEGDRGLGEEPDRVRSLYIRGNGDERVHDDDDDDDDDGDDAEEEEKPVPFAPAAPVSSSGIRPHHGKGKGLTGSFMLVMSKISESCNKRPDKARETPTSTQRKKVKSSDWEQIEQAERACSLHMKAVATVKFLRVRVILTASNSGILYLNFKIKVKHYD</sequence>
<name>A0ACC0ADQ2_CATRO</name>
<dbReference type="EMBL" id="CM044706">
    <property type="protein sequence ID" value="KAI5657631.1"/>
    <property type="molecule type" value="Genomic_DNA"/>
</dbReference>